<dbReference type="GO" id="GO:0016020">
    <property type="term" value="C:membrane"/>
    <property type="evidence" value="ECO:0007669"/>
    <property type="project" value="TreeGrafter"/>
</dbReference>
<dbReference type="Proteomes" id="UP000070188">
    <property type="component" value="Unassembled WGS sequence"/>
</dbReference>
<proteinExistence type="inferred from homology"/>
<dbReference type="PANTHER" id="PTHR43272:SF32">
    <property type="entry name" value="AMP-DEPENDENT SYNTHETASE_LIGASE DOMAIN-CONTAINING PROTEIN"/>
    <property type="match status" value="1"/>
</dbReference>
<evidence type="ECO:0000313" key="8">
    <source>
        <dbReference type="EMBL" id="KWX01386.1"/>
    </source>
</evidence>
<evidence type="ECO:0000256" key="1">
    <source>
        <dbReference type="ARBA" id="ARBA00006432"/>
    </source>
</evidence>
<evidence type="ECO:0000256" key="3">
    <source>
        <dbReference type="ARBA" id="ARBA00022832"/>
    </source>
</evidence>
<reference evidence="8" key="3">
    <citation type="submission" date="2015-04" db="EMBL/GenBank/DDBJ databases">
        <title>Physiological reanalysis, assessment of diazotrophy, and genome sequences of multiple isolates of Streptomyces thermoautotrophicus.</title>
        <authorList>
            <person name="MacKellar D.C."/>
            <person name="Lieber L."/>
            <person name="Norman J."/>
            <person name="Bolger A."/>
            <person name="Tobin C."/>
            <person name="Murray J.W."/>
            <person name="Woodward J."/>
            <person name="Friesen M."/>
            <person name="Prell J."/>
        </authorList>
    </citation>
    <scope>NUCLEOTIDE SEQUENCE [LARGE SCALE GENOMIC DNA]</scope>
    <source>
        <strain evidence="8">H1</strain>
    </source>
</reference>
<feature type="domain" description="AMP-dependent synthetase/ligase" evidence="7">
    <location>
        <begin position="24"/>
        <end position="427"/>
    </location>
</feature>
<name>A0A132MUG4_9ACTN</name>
<organism evidence="8 11">
    <name type="scientific">Carbonactinospora thermoautotrophica</name>
    <dbReference type="NCBI Taxonomy" id="1469144"/>
    <lineage>
        <taxon>Bacteria</taxon>
        <taxon>Bacillati</taxon>
        <taxon>Actinomycetota</taxon>
        <taxon>Actinomycetes</taxon>
        <taxon>Kitasatosporales</taxon>
        <taxon>Carbonactinosporaceae</taxon>
        <taxon>Carbonactinospora</taxon>
    </lineage>
</organism>
<dbReference type="SUPFAM" id="SSF56801">
    <property type="entry name" value="Acetyl-CoA synthetase-like"/>
    <property type="match status" value="1"/>
</dbReference>
<keyword evidence="3" id="KW-0276">Fatty acid metabolism</keyword>
<evidence type="ECO:0000256" key="4">
    <source>
        <dbReference type="ARBA" id="ARBA00023098"/>
    </source>
</evidence>
<dbReference type="InterPro" id="IPR000873">
    <property type="entry name" value="AMP-dep_synth/lig_dom"/>
</dbReference>
<protein>
    <recommendedName>
        <fullName evidence="6">Acyl-CoA synthetase</fullName>
    </recommendedName>
</protein>
<evidence type="ECO:0000256" key="5">
    <source>
        <dbReference type="ARBA" id="ARBA00024484"/>
    </source>
</evidence>
<gene>
    <name evidence="8" type="ORF">LI90_2414</name>
    <name evidence="9" type="ORF">TH66_01060</name>
    <name evidence="10" type="ORF">TR74_16330</name>
</gene>
<dbReference type="EMBL" id="LAXD01000001">
    <property type="protein sequence ID" value="KWX01386.1"/>
    <property type="molecule type" value="Genomic_DNA"/>
</dbReference>
<comment type="caution">
    <text evidence="8">The sequence shown here is derived from an EMBL/GenBank/DDBJ whole genome shotgun (WGS) entry which is preliminary data.</text>
</comment>
<comment type="catalytic activity">
    <reaction evidence="5">
        <text>a long-chain fatty acid + ATP + CoA = a long-chain fatty acyl-CoA + AMP + diphosphate</text>
        <dbReference type="Rhea" id="RHEA:15421"/>
        <dbReference type="ChEBI" id="CHEBI:30616"/>
        <dbReference type="ChEBI" id="CHEBI:33019"/>
        <dbReference type="ChEBI" id="CHEBI:57287"/>
        <dbReference type="ChEBI" id="CHEBI:57560"/>
        <dbReference type="ChEBI" id="CHEBI:83139"/>
        <dbReference type="ChEBI" id="CHEBI:456215"/>
        <dbReference type="EC" id="6.2.1.3"/>
    </reaction>
    <physiologicalReaction direction="left-to-right" evidence="5">
        <dbReference type="Rhea" id="RHEA:15422"/>
    </physiologicalReaction>
</comment>
<dbReference type="Proteomes" id="UP000070598">
    <property type="component" value="Unassembled WGS sequence"/>
</dbReference>
<sequence>MREVVEPPLVRAPSGRSLADMVFANAEEAPDEVVLNRKAGGRWHDVTAARFRDEVVALAKGLVASGVGLGDRVGLLSRNRYEWTLFDYALWAVGAIPVPIYATSSAEQIRWILADAGAVACVVESEEHERAAAARPDLLIWRLDAGAVDALVAAGRGVDTAEVHRRRAAVTPADPATIIYTSGTTGRPKGCVLTHGNFYAEVDNAVELLYPVFRSVSKDPAATLLFLPLAHVFGRMVQVACVRARVRMGHAPSLKQQDLLPDLATFRPTFVLGVPYLFEKVFNVARATAERMGRESSFDRAVEIAVRYGEALERQAHGGPGLRLRLAHRLYDKLVYARIRAAFGGKVRYAISGGSPLGRRLALFYAGAGIVVYEGYGLTETTAAATVNPPLAPRFGTVGRPLPGTAVRIADDGEIWIKGGQVFAGYWNDETTTGEVLHDGWFATGDVGQLDDDGYLTITGRKKELLVTSGGKNVAPAVLEDRVRAHPLVSQCLVVGDQRPYVAALITLDAEAVRHWLTQRGRPADTPLADLVDDPDLLAELQQAVDEANAAVSRAESIRRFRVLPVDFTEDAGFLTPSLKPKREVIGEAFRAEIESLYSG</sequence>
<dbReference type="EMBL" id="JYIJ01000010">
    <property type="protein sequence ID" value="KWX05675.1"/>
    <property type="molecule type" value="Genomic_DNA"/>
</dbReference>
<dbReference type="STRING" id="1469144.LI90_2414"/>
<keyword evidence="2 8" id="KW-0436">Ligase</keyword>
<dbReference type="GO" id="GO:0004467">
    <property type="term" value="F:long-chain fatty acid-CoA ligase activity"/>
    <property type="evidence" value="ECO:0007669"/>
    <property type="project" value="UniProtKB-EC"/>
</dbReference>
<evidence type="ECO:0000313" key="12">
    <source>
        <dbReference type="Proteomes" id="UP000070598"/>
    </source>
</evidence>
<dbReference type="Gene3D" id="3.40.50.12780">
    <property type="entry name" value="N-terminal domain of ligase-like"/>
    <property type="match status" value="1"/>
</dbReference>
<evidence type="ECO:0000313" key="13">
    <source>
        <dbReference type="Proteomes" id="UP000070659"/>
    </source>
</evidence>
<dbReference type="PATRIC" id="fig|1469144.10.peg.2617"/>
<dbReference type="PANTHER" id="PTHR43272">
    <property type="entry name" value="LONG-CHAIN-FATTY-ACID--COA LIGASE"/>
    <property type="match status" value="1"/>
</dbReference>
<dbReference type="PROSITE" id="PS00455">
    <property type="entry name" value="AMP_BINDING"/>
    <property type="match status" value="1"/>
</dbReference>
<evidence type="ECO:0000256" key="2">
    <source>
        <dbReference type="ARBA" id="ARBA00022598"/>
    </source>
</evidence>
<dbReference type="Proteomes" id="UP000070659">
    <property type="component" value="Unassembled WGS sequence"/>
</dbReference>
<evidence type="ECO:0000313" key="10">
    <source>
        <dbReference type="EMBL" id="KWX08131.1"/>
    </source>
</evidence>
<dbReference type="RefSeq" id="WP_066887838.1">
    <property type="nucleotide sequence ID" value="NZ_LAXD01000001.1"/>
</dbReference>
<dbReference type="CDD" id="cd05907">
    <property type="entry name" value="VL_LC_FACS_like"/>
    <property type="match status" value="1"/>
</dbReference>
<keyword evidence="4" id="KW-0443">Lipid metabolism</keyword>
<accession>A0A132MUG4</accession>
<dbReference type="InterPro" id="IPR045851">
    <property type="entry name" value="AMP-bd_C_sf"/>
</dbReference>
<comment type="similarity">
    <text evidence="1">Belongs to the ATP-dependent AMP-binding enzyme family.</text>
</comment>
<dbReference type="InterPro" id="IPR020845">
    <property type="entry name" value="AMP-binding_CS"/>
</dbReference>
<dbReference type="EMBL" id="JYIK01001008">
    <property type="protein sequence ID" value="KWX08131.1"/>
    <property type="molecule type" value="Genomic_DNA"/>
</dbReference>
<dbReference type="OrthoDB" id="5240489at2"/>
<dbReference type="InterPro" id="IPR042099">
    <property type="entry name" value="ANL_N_sf"/>
</dbReference>
<evidence type="ECO:0000313" key="11">
    <source>
        <dbReference type="Proteomes" id="UP000070188"/>
    </source>
</evidence>
<evidence type="ECO:0000256" key="6">
    <source>
        <dbReference type="ARBA" id="ARBA00032875"/>
    </source>
</evidence>
<reference evidence="11" key="4">
    <citation type="submission" date="2015-04" db="EMBL/GenBank/DDBJ databases">
        <title>Physiological reanalysis, assessment of diazotrophy, and genome sequences of multiple isolates of Streptomyces thermoautotrophicus.</title>
        <authorList>
            <person name="MacKellar D.C."/>
            <person name="Lieber L."/>
            <person name="Norman J."/>
            <person name="Bolger A."/>
            <person name="Tobin C."/>
            <person name="Murray J.W."/>
            <person name="Chang R."/>
            <person name="Ford T."/>
            <person name="Nguyen P.Q."/>
            <person name="Woodward J."/>
            <person name="Permingeat H."/>
            <person name="Joshi N.S."/>
            <person name="Silver P.A."/>
            <person name="Usadel B."/>
            <person name="Rutherford A.W."/>
            <person name="Friesen M."/>
            <person name="Prell J."/>
        </authorList>
    </citation>
    <scope>NUCLEOTIDE SEQUENCE [LARGE SCALE GENOMIC DNA]</scope>
    <source>
        <strain evidence="11">H1</strain>
    </source>
</reference>
<keyword evidence="11" id="KW-1185">Reference proteome</keyword>
<dbReference type="Pfam" id="PF23562">
    <property type="entry name" value="AMP-binding_C_3"/>
    <property type="match status" value="1"/>
</dbReference>
<evidence type="ECO:0000259" key="7">
    <source>
        <dbReference type="Pfam" id="PF00501"/>
    </source>
</evidence>
<reference evidence="9 13" key="2">
    <citation type="submission" date="2015-02" db="EMBL/GenBank/DDBJ databases">
        <title>Physiological reanalysis, assessment of diazotrophy, and genome sequences of multiple isolates of Streptomyces thermoautotrophicus.</title>
        <authorList>
            <person name="MacKellar D.C."/>
            <person name="Lieber L."/>
            <person name="Norman J."/>
            <person name="Bolger A."/>
            <person name="Tobin C."/>
            <person name="Murray J.W."/>
            <person name="Prell J."/>
        </authorList>
    </citation>
    <scope>NUCLEOTIDE SEQUENCE [LARGE SCALE GENOMIC DNA]</scope>
    <source>
        <strain evidence="9 13">UBT1</strain>
    </source>
</reference>
<dbReference type="Pfam" id="PF00501">
    <property type="entry name" value="AMP-binding"/>
    <property type="match status" value="1"/>
</dbReference>
<reference evidence="12" key="1">
    <citation type="submission" date="2015-02" db="EMBL/GenBank/DDBJ databases">
        <title>Physiological reanalysis, assessment of diazotrophy, and genome sequences of multiple isolates of Streptomyces thermoautotrophicus.</title>
        <authorList>
            <person name="MacKellar D.C."/>
            <person name="Lieber L."/>
            <person name="Norman J."/>
            <person name="Bolger A."/>
            <person name="Tobin C."/>
            <person name="Murray J.W."/>
            <person name="Friesen M."/>
            <person name="Prell J."/>
        </authorList>
    </citation>
    <scope>NUCLEOTIDE SEQUENCE [LARGE SCALE GENOMIC DNA]</scope>
    <source>
        <strain evidence="12">UBT1</strain>
    </source>
</reference>
<dbReference type="AlphaFoldDB" id="A0A132MUG4"/>
<dbReference type="Gene3D" id="3.30.300.30">
    <property type="match status" value="1"/>
</dbReference>
<evidence type="ECO:0000313" key="9">
    <source>
        <dbReference type="EMBL" id="KWX05675.1"/>
    </source>
</evidence>